<evidence type="ECO:0008006" key="3">
    <source>
        <dbReference type="Google" id="ProtNLM"/>
    </source>
</evidence>
<name>A0AA39Q385_9AGAR</name>
<dbReference type="EMBL" id="JAUEPU010000020">
    <property type="protein sequence ID" value="KAK0494556.1"/>
    <property type="molecule type" value="Genomic_DNA"/>
</dbReference>
<proteinExistence type="predicted"/>
<keyword evidence="2" id="KW-1185">Reference proteome</keyword>
<reference evidence="1" key="1">
    <citation type="submission" date="2023-06" db="EMBL/GenBank/DDBJ databases">
        <authorList>
            <consortium name="Lawrence Berkeley National Laboratory"/>
            <person name="Ahrendt S."/>
            <person name="Sahu N."/>
            <person name="Indic B."/>
            <person name="Wong-Bajracharya J."/>
            <person name="Merenyi Z."/>
            <person name="Ke H.-M."/>
            <person name="Monk M."/>
            <person name="Kocsube S."/>
            <person name="Drula E."/>
            <person name="Lipzen A."/>
            <person name="Balint B."/>
            <person name="Henrissat B."/>
            <person name="Andreopoulos B."/>
            <person name="Martin F.M."/>
            <person name="Harder C.B."/>
            <person name="Rigling D."/>
            <person name="Ford K.L."/>
            <person name="Foster G.D."/>
            <person name="Pangilinan J."/>
            <person name="Papanicolaou A."/>
            <person name="Barry K."/>
            <person name="LaButti K."/>
            <person name="Viragh M."/>
            <person name="Koriabine M."/>
            <person name="Yan M."/>
            <person name="Riley R."/>
            <person name="Champramary S."/>
            <person name="Plett K.L."/>
            <person name="Tsai I.J."/>
            <person name="Slot J."/>
            <person name="Sipos G."/>
            <person name="Plett J."/>
            <person name="Nagy L.G."/>
            <person name="Grigoriev I.V."/>
        </authorList>
    </citation>
    <scope>NUCLEOTIDE SEQUENCE</scope>
    <source>
        <strain evidence="1">HWK02</strain>
    </source>
</reference>
<gene>
    <name evidence="1" type="ORF">EDD18DRAFT_1333100</name>
</gene>
<evidence type="ECO:0000313" key="2">
    <source>
        <dbReference type="Proteomes" id="UP001175228"/>
    </source>
</evidence>
<comment type="caution">
    <text evidence="1">The sequence shown here is derived from an EMBL/GenBank/DDBJ whole genome shotgun (WGS) entry which is preliminary data.</text>
</comment>
<accession>A0AA39Q385</accession>
<evidence type="ECO:0000313" key="1">
    <source>
        <dbReference type="EMBL" id="KAK0494556.1"/>
    </source>
</evidence>
<dbReference type="Proteomes" id="UP001175228">
    <property type="component" value="Unassembled WGS sequence"/>
</dbReference>
<organism evidence="1 2">
    <name type="scientific">Armillaria luteobubalina</name>
    <dbReference type="NCBI Taxonomy" id="153913"/>
    <lineage>
        <taxon>Eukaryota</taxon>
        <taxon>Fungi</taxon>
        <taxon>Dikarya</taxon>
        <taxon>Basidiomycota</taxon>
        <taxon>Agaricomycotina</taxon>
        <taxon>Agaricomycetes</taxon>
        <taxon>Agaricomycetidae</taxon>
        <taxon>Agaricales</taxon>
        <taxon>Marasmiineae</taxon>
        <taxon>Physalacriaceae</taxon>
        <taxon>Armillaria</taxon>
    </lineage>
</organism>
<sequence length="573" mass="64720">MVPETDLHTTPTSPAADALSYWDGFIHSIPQPVLPPENDCSQMLGILRATRPLLDSDRDWILPNIAHLESQLPIYDSLMNRLQTVFKELKTYRATIQRVSKEFSSTLAPVRRLPSDVLRSIFREIQSPAFDRSGISFGGPFRSSIEFMHNTLNLSRVCYSWRDIVVSSPELWSHMRIAFSSPSRDSPGLFSALFNIHFPAMKTILPLSGQLPLDIRFILDDSNPSVKAIEAFSLLLGERHRWRTASLTYSFDLLEQLKACTGKLASLESLTIMPTSSQQQHWLLSPVDDWVPPPGNVNDVFIDAPNLRKVVLYGGIEDVSFALPFQLTHLATCFTSIHNLHTHTLLGELHLETRCDEEIASLHDHITLPNVWRLSVVSLKTLRHLRLPALEDLKFDSYLTDFTDELLSIPSDTTAFIEDEAAEATLTISDFIRSSRCSLTSLATTSSIIYASSFTQEAFPLLESLTRLEYRIIPVYERRLYDALMSPKVLPDLRYLMMRLPLNGMEDISQDALSTMLTSRGQHLLSVRIECPITLNDRHVRVLDSLEPLRQLGVDLKTVAYGDPIGIKFGEFA</sequence>
<protein>
    <recommendedName>
        <fullName evidence="3">F-box domain-containing protein</fullName>
    </recommendedName>
</protein>
<dbReference type="AlphaFoldDB" id="A0AA39Q385"/>